<gene>
    <name evidence="2" type="ORF">ACFOYY_01275</name>
</gene>
<sequence length="193" mass="19610">MLGIEGCLAEAMAIPGALDAVLIDQTGGTAVAGGGAARETGAGRAVAGLGETLRAMLDGLAVSLPGEPTGIREVIITTDDGYHLLKPLETVFDGLLVIYVRLDVHHADLALARHRLQSLSGHLTARAGGLTAPPFPREERHRSGPRGCFDTAGPPCPPATGPPAGAPGGTVTAGDPADVDLLIRLRNALRALA</sequence>
<dbReference type="EMBL" id="JBHSBC010000001">
    <property type="protein sequence ID" value="MFC3978736.1"/>
    <property type="molecule type" value="Genomic_DNA"/>
</dbReference>
<accession>A0ABV8EQY4</accession>
<protein>
    <recommendedName>
        <fullName evidence="4">Roadblock/LAMTOR2 domain-containing protein</fullName>
    </recommendedName>
</protein>
<reference evidence="3" key="1">
    <citation type="journal article" date="2019" name="Int. J. Syst. Evol. Microbiol.">
        <title>The Global Catalogue of Microorganisms (GCM) 10K type strain sequencing project: providing services to taxonomists for standard genome sequencing and annotation.</title>
        <authorList>
            <consortium name="The Broad Institute Genomics Platform"/>
            <consortium name="The Broad Institute Genome Sequencing Center for Infectious Disease"/>
            <person name="Wu L."/>
            <person name="Ma J."/>
        </authorList>
    </citation>
    <scope>NUCLEOTIDE SEQUENCE [LARGE SCALE GENOMIC DNA]</scope>
    <source>
        <strain evidence="3">TBRC 7912</strain>
    </source>
</reference>
<dbReference type="RefSeq" id="WP_352010487.1">
    <property type="nucleotide sequence ID" value="NZ_JBHSBC010000001.1"/>
</dbReference>
<evidence type="ECO:0000256" key="1">
    <source>
        <dbReference type="SAM" id="MobiDB-lite"/>
    </source>
</evidence>
<organism evidence="2 3">
    <name type="scientific">Streptosporangium jomthongense</name>
    <dbReference type="NCBI Taxonomy" id="1193683"/>
    <lineage>
        <taxon>Bacteria</taxon>
        <taxon>Bacillati</taxon>
        <taxon>Actinomycetota</taxon>
        <taxon>Actinomycetes</taxon>
        <taxon>Streptosporangiales</taxon>
        <taxon>Streptosporangiaceae</taxon>
        <taxon>Streptosporangium</taxon>
    </lineage>
</organism>
<feature type="region of interest" description="Disordered" evidence="1">
    <location>
        <begin position="127"/>
        <end position="172"/>
    </location>
</feature>
<feature type="compositionally biased region" description="Pro residues" evidence="1">
    <location>
        <begin position="154"/>
        <end position="165"/>
    </location>
</feature>
<comment type="caution">
    <text evidence="2">The sequence shown here is derived from an EMBL/GenBank/DDBJ whole genome shotgun (WGS) entry which is preliminary data.</text>
</comment>
<evidence type="ECO:0000313" key="2">
    <source>
        <dbReference type="EMBL" id="MFC3978736.1"/>
    </source>
</evidence>
<evidence type="ECO:0008006" key="4">
    <source>
        <dbReference type="Google" id="ProtNLM"/>
    </source>
</evidence>
<dbReference type="Proteomes" id="UP001595698">
    <property type="component" value="Unassembled WGS sequence"/>
</dbReference>
<proteinExistence type="predicted"/>
<name>A0ABV8EQY4_9ACTN</name>
<evidence type="ECO:0000313" key="3">
    <source>
        <dbReference type="Proteomes" id="UP001595698"/>
    </source>
</evidence>
<keyword evidence="3" id="KW-1185">Reference proteome</keyword>